<keyword evidence="7" id="KW-0408">Iron</keyword>
<dbReference type="EC" id="2.8.1.7" evidence="3"/>
<keyword evidence="4" id="KW-0808">Transferase</keyword>
<keyword evidence="8" id="KW-0411">Iron-sulfur</keyword>
<evidence type="ECO:0000256" key="1">
    <source>
        <dbReference type="ARBA" id="ARBA00001933"/>
    </source>
</evidence>
<dbReference type="GO" id="GO:0046872">
    <property type="term" value="F:metal ion binding"/>
    <property type="evidence" value="ECO:0007669"/>
    <property type="project" value="UniProtKB-KW"/>
</dbReference>
<keyword evidence="5" id="KW-0479">Metal-binding</keyword>
<dbReference type="Proteomes" id="UP000624041">
    <property type="component" value="Unassembled WGS sequence"/>
</dbReference>
<evidence type="ECO:0000313" key="13">
    <source>
        <dbReference type="Proteomes" id="UP000624041"/>
    </source>
</evidence>
<dbReference type="InterPro" id="IPR015424">
    <property type="entry name" value="PyrdxlP-dep_Trfase"/>
</dbReference>
<comment type="catalytic activity">
    <reaction evidence="9">
        <text>(sulfur carrier)-H + L-cysteine = (sulfur carrier)-SH + L-alanine</text>
        <dbReference type="Rhea" id="RHEA:43892"/>
        <dbReference type="Rhea" id="RHEA-COMP:14737"/>
        <dbReference type="Rhea" id="RHEA-COMP:14739"/>
        <dbReference type="ChEBI" id="CHEBI:29917"/>
        <dbReference type="ChEBI" id="CHEBI:35235"/>
        <dbReference type="ChEBI" id="CHEBI:57972"/>
        <dbReference type="ChEBI" id="CHEBI:64428"/>
        <dbReference type="EC" id="2.8.1.7"/>
    </reaction>
</comment>
<dbReference type="Gene3D" id="1.10.260.50">
    <property type="match status" value="1"/>
</dbReference>
<evidence type="ECO:0000256" key="2">
    <source>
        <dbReference type="ARBA" id="ARBA00006490"/>
    </source>
</evidence>
<dbReference type="PIRSF" id="PIRSF005572">
    <property type="entry name" value="NifS"/>
    <property type="match status" value="1"/>
</dbReference>
<name>A0A918D0D6_9BACI</name>
<keyword evidence="6" id="KW-0663">Pyridoxal phosphate</keyword>
<dbReference type="InterPro" id="IPR016454">
    <property type="entry name" value="Cysteine_dSase"/>
</dbReference>
<evidence type="ECO:0000259" key="11">
    <source>
        <dbReference type="Pfam" id="PF00266"/>
    </source>
</evidence>
<dbReference type="Gene3D" id="3.90.1150.10">
    <property type="entry name" value="Aspartate Aminotransferase, domain 1"/>
    <property type="match status" value="1"/>
</dbReference>
<dbReference type="InterPro" id="IPR015422">
    <property type="entry name" value="PyrdxlP-dep_Trfase_small"/>
</dbReference>
<evidence type="ECO:0000256" key="9">
    <source>
        <dbReference type="ARBA" id="ARBA00050776"/>
    </source>
</evidence>
<dbReference type="RefSeq" id="WP_188856563.1">
    <property type="nucleotide sequence ID" value="NZ_BMOS01000007.1"/>
</dbReference>
<gene>
    <name evidence="12" type="primary">iscS1</name>
    <name evidence="12" type="ORF">GCM10007971_13640</name>
</gene>
<evidence type="ECO:0000313" key="12">
    <source>
        <dbReference type="EMBL" id="GGN55139.1"/>
    </source>
</evidence>
<dbReference type="EMBL" id="BMOS01000007">
    <property type="protein sequence ID" value="GGN55139.1"/>
    <property type="molecule type" value="Genomic_DNA"/>
</dbReference>
<accession>A0A918D0D6</accession>
<dbReference type="InterPro" id="IPR000192">
    <property type="entry name" value="Aminotrans_V_dom"/>
</dbReference>
<evidence type="ECO:0000256" key="10">
    <source>
        <dbReference type="RuleBase" id="RU004504"/>
    </source>
</evidence>
<evidence type="ECO:0000256" key="6">
    <source>
        <dbReference type="ARBA" id="ARBA00022898"/>
    </source>
</evidence>
<dbReference type="AlphaFoldDB" id="A0A918D0D6"/>
<sequence length="383" mass="41778">MEAIYLDHAATTPMDKKVAEVMTAIYQETYGNPSSVHSQGRKARKQLDEARRLTASSIGANEKEIYFTSGGTEADNLALIGTALANREKGNHIITTAQEHHAVLHTAEYLETLGFEITYLPTDESGRISPEVVEAALREDTILVSIMFVNNETGVIQPIKEIGAVLQGHHTYFHTDAVQAYGLLELDVDELGIDLLTTSAHKINGPKGIGFLYARDSVMMQNLMFGGEQERKRRAGTENVAAIVGFKEAVQLNIDEREARNLAYEQYKAQFIEQLKSEGIDFSLNGDQEHAISTIVNISFPGTNVEQVLTNLDLEGIAASSGSACTAGSVEPSHVLSAMFGDDNPCTTNSIRFSFGSANTEENVIEAAKRVAKIIKRLTKQGK</sequence>
<evidence type="ECO:0000256" key="3">
    <source>
        <dbReference type="ARBA" id="ARBA00012239"/>
    </source>
</evidence>
<evidence type="ECO:0000256" key="8">
    <source>
        <dbReference type="ARBA" id="ARBA00023014"/>
    </source>
</evidence>
<keyword evidence="13" id="KW-1185">Reference proteome</keyword>
<protein>
    <recommendedName>
        <fullName evidence="3">cysteine desulfurase</fullName>
        <ecNumber evidence="3">2.8.1.7</ecNumber>
    </recommendedName>
</protein>
<evidence type="ECO:0000256" key="7">
    <source>
        <dbReference type="ARBA" id="ARBA00023004"/>
    </source>
</evidence>
<evidence type="ECO:0000256" key="5">
    <source>
        <dbReference type="ARBA" id="ARBA00022723"/>
    </source>
</evidence>
<dbReference type="FunFam" id="3.40.640.10:FF:000084">
    <property type="entry name" value="IscS-like cysteine desulfurase"/>
    <property type="match status" value="1"/>
</dbReference>
<comment type="cofactor">
    <cofactor evidence="1 10">
        <name>pyridoxal 5'-phosphate</name>
        <dbReference type="ChEBI" id="CHEBI:597326"/>
    </cofactor>
</comment>
<dbReference type="NCBIfam" id="NF002806">
    <property type="entry name" value="PRK02948.1"/>
    <property type="match status" value="1"/>
</dbReference>
<dbReference type="PROSITE" id="PS00595">
    <property type="entry name" value="AA_TRANSFER_CLASS_5"/>
    <property type="match status" value="1"/>
</dbReference>
<dbReference type="PANTHER" id="PTHR11601">
    <property type="entry name" value="CYSTEINE DESULFURYLASE FAMILY MEMBER"/>
    <property type="match status" value="1"/>
</dbReference>
<reference evidence="12" key="1">
    <citation type="journal article" date="2014" name="Int. J. Syst. Evol. Microbiol.">
        <title>Complete genome sequence of Corynebacterium casei LMG S-19264T (=DSM 44701T), isolated from a smear-ripened cheese.</title>
        <authorList>
            <consortium name="US DOE Joint Genome Institute (JGI-PGF)"/>
            <person name="Walter F."/>
            <person name="Albersmeier A."/>
            <person name="Kalinowski J."/>
            <person name="Ruckert C."/>
        </authorList>
    </citation>
    <scope>NUCLEOTIDE SEQUENCE</scope>
    <source>
        <strain evidence="12">JCM 17251</strain>
    </source>
</reference>
<dbReference type="Pfam" id="PF00266">
    <property type="entry name" value="Aminotran_5"/>
    <property type="match status" value="1"/>
</dbReference>
<dbReference type="GO" id="GO:0031071">
    <property type="term" value="F:cysteine desulfurase activity"/>
    <property type="evidence" value="ECO:0007669"/>
    <property type="project" value="UniProtKB-EC"/>
</dbReference>
<dbReference type="InterPro" id="IPR015421">
    <property type="entry name" value="PyrdxlP-dep_Trfase_major"/>
</dbReference>
<dbReference type="PANTHER" id="PTHR11601:SF34">
    <property type="entry name" value="CYSTEINE DESULFURASE"/>
    <property type="match status" value="1"/>
</dbReference>
<dbReference type="InterPro" id="IPR020578">
    <property type="entry name" value="Aminotrans_V_PyrdxlP_BS"/>
</dbReference>
<dbReference type="Gene3D" id="3.40.640.10">
    <property type="entry name" value="Type I PLP-dependent aspartate aminotransferase-like (Major domain)"/>
    <property type="match status" value="1"/>
</dbReference>
<organism evidence="12 13">
    <name type="scientific">Oceanobacillus indicireducens</name>
    <dbReference type="NCBI Taxonomy" id="1004261"/>
    <lineage>
        <taxon>Bacteria</taxon>
        <taxon>Bacillati</taxon>
        <taxon>Bacillota</taxon>
        <taxon>Bacilli</taxon>
        <taxon>Bacillales</taxon>
        <taxon>Bacillaceae</taxon>
        <taxon>Oceanobacillus</taxon>
    </lineage>
</organism>
<feature type="domain" description="Aminotransferase class V" evidence="11">
    <location>
        <begin position="4"/>
        <end position="364"/>
    </location>
</feature>
<comment type="similarity">
    <text evidence="2">Belongs to the class-V pyridoxal-phosphate-dependent aminotransferase family. NifS/IscS subfamily.</text>
</comment>
<evidence type="ECO:0000256" key="4">
    <source>
        <dbReference type="ARBA" id="ARBA00022679"/>
    </source>
</evidence>
<dbReference type="SUPFAM" id="SSF53383">
    <property type="entry name" value="PLP-dependent transferases"/>
    <property type="match status" value="1"/>
</dbReference>
<proteinExistence type="inferred from homology"/>
<dbReference type="GO" id="GO:0051536">
    <property type="term" value="F:iron-sulfur cluster binding"/>
    <property type="evidence" value="ECO:0007669"/>
    <property type="project" value="UniProtKB-KW"/>
</dbReference>
<reference evidence="12" key="2">
    <citation type="submission" date="2020-09" db="EMBL/GenBank/DDBJ databases">
        <authorList>
            <person name="Sun Q."/>
            <person name="Ohkuma M."/>
        </authorList>
    </citation>
    <scope>NUCLEOTIDE SEQUENCE</scope>
    <source>
        <strain evidence="12">JCM 17251</strain>
    </source>
</reference>
<comment type="caution">
    <text evidence="12">The sequence shown here is derived from an EMBL/GenBank/DDBJ whole genome shotgun (WGS) entry which is preliminary data.</text>
</comment>